<feature type="transmembrane region" description="Helical" evidence="1">
    <location>
        <begin position="6"/>
        <end position="24"/>
    </location>
</feature>
<keyword evidence="1" id="KW-0472">Membrane</keyword>
<dbReference type="Pfam" id="PF07523">
    <property type="entry name" value="Big_3"/>
    <property type="match status" value="1"/>
</dbReference>
<dbReference type="AlphaFoldDB" id="A0A380LLI5"/>
<accession>A0A380LLI5</accession>
<organism evidence="3 4">
    <name type="scientific">Faecalicoccus pleomorphus</name>
    <dbReference type="NCBI Taxonomy" id="1323"/>
    <lineage>
        <taxon>Bacteria</taxon>
        <taxon>Bacillati</taxon>
        <taxon>Bacillota</taxon>
        <taxon>Erysipelotrichia</taxon>
        <taxon>Erysipelotrichales</taxon>
        <taxon>Erysipelotrichaceae</taxon>
        <taxon>Faecalicoccus</taxon>
    </lineage>
</organism>
<evidence type="ECO:0000259" key="2">
    <source>
        <dbReference type="Pfam" id="PF07523"/>
    </source>
</evidence>
<dbReference type="InterPro" id="IPR022038">
    <property type="entry name" value="Ig-like_bact"/>
</dbReference>
<gene>
    <name evidence="3" type="ORF">NCTC11087_00302</name>
</gene>
<keyword evidence="1" id="KW-0812">Transmembrane</keyword>
<dbReference type="RefSeq" id="WP_022789711.1">
    <property type="nucleotide sequence ID" value="NZ_UHFX01000003.1"/>
</dbReference>
<name>A0A380LLI5_9FIRM</name>
<dbReference type="EMBL" id="UHFX01000003">
    <property type="protein sequence ID" value="SUO03440.1"/>
    <property type="molecule type" value="Genomic_DNA"/>
</dbReference>
<dbReference type="Proteomes" id="UP000255523">
    <property type="component" value="Unassembled WGS sequence"/>
</dbReference>
<dbReference type="GeneID" id="77461296"/>
<evidence type="ECO:0000313" key="3">
    <source>
        <dbReference type="EMBL" id="SUO03440.1"/>
    </source>
</evidence>
<feature type="domain" description="Ig-like" evidence="2">
    <location>
        <begin position="210"/>
        <end position="254"/>
    </location>
</feature>
<keyword evidence="4" id="KW-1185">Reference proteome</keyword>
<sequence>MKFVKGFILIFSIVSILVFTASVVKQFFSYDASKPVIVSDVEEIEIPCDYTREQIMQGLHASDDQDGDLTDQIVVGSISRFIEKGLCDVTYTVFDSSNQSASLTRRIRFTDYQSPVFQLSAPLVFEEGAMSSMSILDLFTAYDVLDQDITDNIMQVDSDVNYSSQGRYEITLEVNNTKGDTATLSLPVYILPEDSVNCSITLSDYLVYLNVGDGFDPSGYIQSAMDDDGNNLDVSQLQITSNVDTSKAGTYEVCFDPTPLGYSGVVYMTVVVR</sequence>
<keyword evidence="1" id="KW-1133">Transmembrane helix</keyword>
<reference evidence="3 4" key="1">
    <citation type="submission" date="2018-06" db="EMBL/GenBank/DDBJ databases">
        <authorList>
            <consortium name="Pathogen Informatics"/>
            <person name="Doyle S."/>
        </authorList>
    </citation>
    <scope>NUCLEOTIDE SEQUENCE [LARGE SCALE GENOMIC DNA]</scope>
    <source>
        <strain evidence="3 4">NCTC11087</strain>
    </source>
</reference>
<dbReference type="InterPro" id="IPR013783">
    <property type="entry name" value="Ig-like_fold"/>
</dbReference>
<evidence type="ECO:0000256" key="1">
    <source>
        <dbReference type="SAM" id="Phobius"/>
    </source>
</evidence>
<protein>
    <submittedName>
        <fullName evidence="3">Bacterial Ig-like domain (Group 3)</fullName>
    </submittedName>
</protein>
<dbReference type="OrthoDB" id="1972074at2"/>
<dbReference type="Gene3D" id="2.60.40.10">
    <property type="entry name" value="Immunoglobulins"/>
    <property type="match status" value="3"/>
</dbReference>
<proteinExistence type="predicted"/>
<evidence type="ECO:0000313" key="4">
    <source>
        <dbReference type="Proteomes" id="UP000255523"/>
    </source>
</evidence>